<name>A0ABP9X4Q4_9CHLR</name>
<dbReference type="PANTHER" id="PTHR43335">
    <property type="entry name" value="ABC TRANSPORTER, ATP-BINDING PROTEIN"/>
    <property type="match status" value="1"/>
</dbReference>
<reference evidence="6 7" key="1">
    <citation type="submission" date="2024-02" db="EMBL/GenBank/DDBJ databases">
        <title>Herpetosiphon gulosus NBRC 112829.</title>
        <authorList>
            <person name="Ichikawa N."/>
            <person name="Katano-Makiyama Y."/>
            <person name="Hidaka K."/>
        </authorList>
    </citation>
    <scope>NUCLEOTIDE SEQUENCE [LARGE SCALE GENOMIC DNA]</scope>
    <source>
        <strain evidence="6 7">NBRC 112829</strain>
    </source>
</reference>
<comment type="caution">
    <text evidence="6">The sequence shown here is derived from an EMBL/GenBank/DDBJ whole genome shotgun (WGS) entry which is preliminary data.</text>
</comment>
<dbReference type="GO" id="GO:0005524">
    <property type="term" value="F:ATP binding"/>
    <property type="evidence" value="ECO:0007669"/>
    <property type="project" value="UniProtKB-KW"/>
</dbReference>
<keyword evidence="7" id="KW-1185">Reference proteome</keyword>
<sequence>MAAIELAHVSKRYGKLWALRDLNLTIEAGMIGLLGPNGAGKTSLIRLLCGIFQPSEGQIRVFGLDPCKQGQKLELRRQLGYIPQHPQFDQWLSAYKTLEYLAHVRGITPKSLRQQAVEQAFEQVGLTEHANKKIRELSGGMRRRLAIAQALIHNPRLLIIDEPTVGLDPSERMRFRQLLQQLGRDRIVLIATHIVEDVMQTCQQVLILQQQVRYYGPITHLLNMVATSQQIWELETEQPLHEPQFTVAASRYQAGRYWYRVIGPKLTNYPLQPARDYTLNEAYLWLMGQTALV</sequence>
<evidence type="ECO:0000313" key="7">
    <source>
        <dbReference type="Proteomes" id="UP001428290"/>
    </source>
</evidence>
<dbReference type="Proteomes" id="UP001428290">
    <property type="component" value="Unassembled WGS sequence"/>
</dbReference>
<evidence type="ECO:0000256" key="1">
    <source>
        <dbReference type="ARBA" id="ARBA00005417"/>
    </source>
</evidence>
<proteinExistence type="inferred from homology"/>
<dbReference type="EMBL" id="BAABRU010000018">
    <property type="protein sequence ID" value="GAA5530387.1"/>
    <property type="molecule type" value="Genomic_DNA"/>
</dbReference>
<keyword evidence="2" id="KW-0813">Transport</keyword>
<gene>
    <name evidence="6" type="primary">btuD_11</name>
    <name evidence="6" type="ORF">Hgul01_04206</name>
</gene>
<comment type="similarity">
    <text evidence="1">Belongs to the ABC transporter superfamily.</text>
</comment>
<evidence type="ECO:0000259" key="5">
    <source>
        <dbReference type="PROSITE" id="PS50893"/>
    </source>
</evidence>
<evidence type="ECO:0000256" key="2">
    <source>
        <dbReference type="ARBA" id="ARBA00022448"/>
    </source>
</evidence>
<dbReference type="SUPFAM" id="SSF52540">
    <property type="entry name" value="P-loop containing nucleoside triphosphate hydrolases"/>
    <property type="match status" value="1"/>
</dbReference>
<dbReference type="PROSITE" id="PS50893">
    <property type="entry name" value="ABC_TRANSPORTER_2"/>
    <property type="match status" value="1"/>
</dbReference>
<organism evidence="6 7">
    <name type="scientific">Herpetosiphon gulosus</name>
    <dbReference type="NCBI Taxonomy" id="1973496"/>
    <lineage>
        <taxon>Bacteria</taxon>
        <taxon>Bacillati</taxon>
        <taxon>Chloroflexota</taxon>
        <taxon>Chloroflexia</taxon>
        <taxon>Herpetosiphonales</taxon>
        <taxon>Herpetosiphonaceae</taxon>
        <taxon>Herpetosiphon</taxon>
    </lineage>
</organism>
<keyword evidence="4 6" id="KW-0067">ATP-binding</keyword>
<dbReference type="Gene3D" id="3.40.50.300">
    <property type="entry name" value="P-loop containing nucleotide triphosphate hydrolases"/>
    <property type="match status" value="1"/>
</dbReference>
<dbReference type="SMART" id="SM00382">
    <property type="entry name" value="AAA"/>
    <property type="match status" value="1"/>
</dbReference>
<dbReference type="InterPro" id="IPR017871">
    <property type="entry name" value="ABC_transporter-like_CS"/>
</dbReference>
<evidence type="ECO:0000256" key="3">
    <source>
        <dbReference type="ARBA" id="ARBA00022741"/>
    </source>
</evidence>
<dbReference type="RefSeq" id="WP_345723982.1">
    <property type="nucleotide sequence ID" value="NZ_BAABRU010000018.1"/>
</dbReference>
<keyword evidence="3" id="KW-0547">Nucleotide-binding</keyword>
<dbReference type="InterPro" id="IPR003439">
    <property type="entry name" value="ABC_transporter-like_ATP-bd"/>
</dbReference>
<dbReference type="PANTHER" id="PTHR43335:SF2">
    <property type="entry name" value="ABC TRANSPORTER, ATP-BINDING PROTEIN"/>
    <property type="match status" value="1"/>
</dbReference>
<accession>A0ABP9X4Q4</accession>
<dbReference type="Pfam" id="PF00005">
    <property type="entry name" value="ABC_tran"/>
    <property type="match status" value="1"/>
</dbReference>
<dbReference type="PROSITE" id="PS00211">
    <property type="entry name" value="ABC_TRANSPORTER_1"/>
    <property type="match status" value="1"/>
</dbReference>
<dbReference type="InterPro" id="IPR003593">
    <property type="entry name" value="AAA+_ATPase"/>
</dbReference>
<evidence type="ECO:0000313" key="6">
    <source>
        <dbReference type="EMBL" id="GAA5530387.1"/>
    </source>
</evidence>
<feature type="domain" description="ABC transporter" evidence="5">
    <location>
        <begin position="4"/>
        <end position="234"/>
    </location>
</feature>
<protein>
    <submittedName>
        <fullName evidence="6">Vitamin B12 import ATP-binding protein BtuD</fullName>
    </submittedName>
</protein>
<evidence type="ECO:0000256" key="4">
    <source>
        <dbReference type="ARBA" id="ARBA00022840"/>
    </source>
</evidence>
<dbReference type="InterPro" id="IPR027417">
    <property type="entry name" value="P-loop_NTPase"/>
</dbReference>